<dbReference type="PANTHER" id="PTHR48267">
    <property type="entry name" value="CUPREDOXIN SUPERFAMILY PROTEIN"/>
    <property type="match status" value="1"/>
</dbReference>
<feature type="domain" description="Plastocyanin-like" evidence="6">
    <location>
        <begin position="77"/>
        <end position="181"/>
    </location>
</feature>
<dbReference type="InParanoid" id="A0A5J5FBH0"/>
<evidence type="ECO:0000313" key="8">
    <source>
        <dbReference type="Proteomes" id="UP000326924"/>
    </source>
</evidence>
<dbReference type="SUPFAM" id="SSF49503">
    <property type="entry name" value="Cupredoxins"/>
    <property type="match status" value="3"/>
</dbReference>
<keyword evidence="4" id="KW-0732">Signal</keyword>
<dbReference type="InterPro" id="IPR008972">
    <property type="entry name" value="Cupredoxin"/>
</dbReference>
<evidence type="ECO:0000256" key="4">
    <source>
        <dbReference type="SAM" id="SignalP"/>
    </source>
</evidence>
<dbReference type="Gene3D" id="2.60.40.420">
    <property type="entry name" value="Cupredoxins - blue copper proteins"/>
    <property type="match status" value="3"/>
</dbReference>
<comment type="similarity">
    <text evidence="1">Belongs to the multicopper oxidase family.</text>
</comment>
<feature type="domain" description="Plastocyanin-like" evidence="5">
    <location>
        <begin position="373"/>
        <end position="502"/>
    </location>
</feature>
<dbReference type="AlphaFoldDB" id="A0A5J5FBH0"/>
<gene>
    <name evidence="7" type="ORF">FN846DRAFT_476672</name>
</gene>
<evidence type="ECO:0000259" key="5">
    <source>
        <dbReference type="Pfam" id="PF07731"/>
    </source>
</evidence>
<dbReference type="EMBL" id="VXIS01000004">
    <property type="protein sequence ID" value="KAA8914597.1"/>
    <property type="molecule type" value="Genomic_DNA"/>
</dbReference>
<sequence>MVSVTFLFAAASALLPFVSAILPRQSPEYGHDFEFPLPIPPIKEPLTSHTDYKTGTKIDFYEVKIREFKKRLFPDLGEATLVGYDGMAPGPTFRIKKGTESVVRFVNEYGRKSAVHLHGSYSRAPFDGWAEDTIEPGQYKDYYYPNKQDGRTLWYHDHAMGITALNVYSGQAGFYIIEDPEMEAKLDLPQGKYDIPLMFQSHFYDASGAITDMTGERNSTFGDTFSVNGQILPYLDVEPRKYRFRFLNAAASRTFNFTLVEKDWEGPLPMYVVGSDSGFTSHPVETLSLVQAMAERWEVIIDFSNYRDKELTLKSSRTFADEDYEGTGNVLQFRVGRRVTSKQGNGPLPPKLIDLQLPTDHEKIDQRWNFTRTGVAPNFTWLINNVGFSDVYNRVLRNVPRGTIEKWILHGGGGWSHPIHIHLVDFQIVSRTAVEPRRNGTAPGRSGVTPYEAAALKDVSAVGQNEEVTVLAKYAPWAGTYMFHCHNLIHEDHEMMAAFNVTRLPEWGYPESMGLLDPMDPKFRAKEYRGTAVRTLRDEVLPMFAELRAYGNVEEVMRELDEYHATRTPALTGSAWPTLPPPPPPPTATPTPTPA</sequence>
<evidence type="ECO:0000256" key="2">
    <source>
        <dbReference type="ARBA" id="ARBA00023008"/>
    </source>
</evidence>
<feature type="compositionally biased region" description="Pro residues" evidence="3">
    <location>
        <begin position="578"/>
        <end position="595"/>
    </location>
</feature>
<dbReference type="Pfam" id="PF07732">
    <property type="entry name" value="Cu-oxidase_3"/>
    <property type="match status" value="1"/>
</dbReference>
<dbReference type="PANTHER" id="PTHR48267:SF1">
    <property type="entry name" value="BILIRUBIN OXIDASE"/>
    <property type="match status" value="1"/>
</dbReference>
<accession>A0A5J5FBH0</accession>
<evidence type="ECO:0000313" key="7">
    <source>
        <dbReference type="EMBL" id="KAA8914597.1"/>
    </source>
</evidence>
<evidence type="ECO:0000256" key="1">
    <source>
        <dbReference type="ARBA" id="ARBA00010609"/>
    </source>
</evidence>
<dbReference type="Pfam" id="PF07731">
    <property type="entry name" value="Cu-oxidase_2"/>
    <property type="match status" value="1"/>
</dbReference>
<dbReference type="OrthoDB" id="262547at2759"/>
<dbReference type="InterPro" id="IPR011706">
    <property type="entry name" value="Cu-oxidase_C"/>
</dbReference>
<feature type="signal peptide" evidence="4">
    <location>
        <begin position="1"/>
        <end position="20"/>
    </location>
</feature>
<evidence type="ECO:0000259" key="6">
    <source>
        <dbReference type="Pfam" id="PF07732"/>
    </source>
</evidence>
<dbReference type="InterPro" id="IPR011707">
    <property type="entry name" value="Cu-oxidase-like_N"/>
</dbReference>
<reference evidence="7 8" key="1">
    <citation type="submission" date="2019-09" db="EMBL/GenBank/DDBJ databases">
        <title>Draft genome of the ectomycorrhizal ascomycete Sphaerosporella brunnea.</title>
        <authorList>
            <consortium name="DOE Joint Genome Institute"/>
            <person name="Benucci G.M."/>
            <person name="Marozzi G."/>
            <person name="Antonielli L."/>
            <person name="Sanchez S."/>
            <person name="Marco P."/>
            <person name="Wang X."/>
            <person name="Falini L.B."/>
            <person name="Barry K."/>
            <person name="Haridas S."/>
            <person name="Lipzen A."/>
            <person name="Labutti K."/>
            <person name="Grigoriev I.V."/>
            <person name="Murat C."/>
            <person name="Martin F."/>
            <person name="Albertini E."/>
            <person name="Donnini D."/>
            <person name="Bonito G."/>
        </authorList>
    </citation>
    <scope>NUCLEOTIDE SEQUENCE [LARGE SCALE GENOMIC DNA]</scope>
    <source>
        <strain evidence="7 8">Sb_GMNB300</strain>
    </source>
</reference>
<feature type="region of interest" description="Disordered" evidence="3">
    <location>
        <begin position="571"/>
        <end position="595"/>
    </location>
</feature>
<dbReference type="GO" id="GO:0005507">
    <property type="term" value="F:copper ion binding"/>
    <property type="evidence" value="ECO:0007669"/>
    <property type="project" value="InterPro"/>
</dbReference>
<proteinExistence type="inferred from homology"/>
<dbReference type="InterPro" id="IPR045087">
    <property type="entry name" value="Cu-oxidase_fam"/>
</dbReference>
<evidence type="ECO:0000256" key="3">
    <source>
        <dbReference type="SAM" id="MobiDB-lite"/>
    </source>
</evidence>
<keyword evidence="8" id="KW-1185">Reference proteome</keyword>
<dbReference type="Proteomes" id="UP000326924">
    <property type="component" value="Unassembled WGS sequence"/>
</dbReference>
<name>A0A5J5FBH0_9PEZI</name>
<comment type="caution">
    <text evidence="7">The sequence shown here is derived from an EMBL/GenBank/DDBJ whole genome shotgun (WGS) entry which is preliminary data.</text>
</comment>
<feature type="chain" id="PRO_5023879358" evidence="4">
    <location>
        <begin position="21"/>
        <end position="595"/>
    </location>
</feature>
<protein>
    <submittedName>
        <fullName evidence="7">Cupredoxin</fullName>
    </submittedName>
</protein>
<dbReference type="GO" id="GO:0016491">
    <property type="term" value="F:oxidoreductase activity"/>
    <property type="evidence" value="ECO:0007669"/>
    <property type="project" value="InterPro"/>
</dbReference>
<organism evidence="7 8">
    <name type="scientific">Sphaerosporella brunnea</name>
    <dbReference type="NCBI Taxonomy" id="1250544"/>
    <lineage>
        <taxon>Eukaryota</taxon>
        <taxon>Fungi</taxon>
        <taxon>Dikarya</taxon>
        <taxon>Ascomycota</taxon>
        <taxon>Pezizomycotina</taxon>
        <taxon>Pezizomycetes</taxon>
        <taxon>Pezizales</taxon>
        <taxon>Pyronemataceae</taxon>
        <taxon>Sphaerosporella</taxon>
    </lineage>
</organism>
<keyword evidence="2" id="KW-0186">Copper</keyword>